<evidence type="ECO:0000313" key="1">
    <source>
        <dbReference type="EMBL" id="PWN53831.1"/>
    </source>
</evidence>
<accession>A0ACD0P728</accession>
<keyword evidence="2" id="KW-1185">Reference proteome</keyword>
<proteinExistence type="predicted"/>
<dbReference type="EMBL" id="KZ819707">
    <property type="protein sequence ID" value="PWN53831.1"/>
    <property type="molecule type" value="Genomic_DNA"/>
</dbReference>
<organism evidence="1 2">
    <name type="scientific">Violaceomyces palustris</name>
    <dbReference type="NCBI Taxonomy" id="1673888"/>
    <lineage>
        <taxon>Eukaryota</taxon>
        <taxon>Fungi</taxon>
        <taxon>Dikarya</taxon>
        <taxon>Basidiomycota</taxon>
        <taxon>Ustilaginomycotina</taxon>
        <taxon>Ustilaginomycetes</taxon>
        <taxon>Violaceomycetales</taxon>
        <taxon>Violaceomycetaceae</taxon>
        <taxon>Violaceomyces</taxon>
    </lineage>
</organism>
<dbReference type="Proteomes" id="UP000245626">
    <property type="component" value="Unassembled WGS sequence"/>
</dbReference>
<evidence type="ECO:0000313" key="2">
    <source>
        <dbReference type="Proteomes" id="UP000245626"/>
    </source>
</evidence>
<reference evidence="1 2" key="1">
    <citation type="journal article" date="2018" name="Mol. Biol. Evol.">
        <title>Broad Genomic Sampling Reveals a Smut Pathogenic Ancestry of the Fungal Clade Ustilaginomycotina.</title>
        <authorList>
            <person name="Kijpornyongpan T."/>
            <person name="Mondo S.J."/>
            <person name="Barry K."/>
            <person name="Sandor L."/>
            <person name="Lee J."/>
            <person name="Lipzen A."/>
            <person name="Pangilinan J."/>
            <person name="LaButti K."/>
            <person name="Hainaut M."/>
            <person name="Henrissat B."/>
            <person name="Grigoriev I.V."/>
            <person name="Spatafora J.W."/>
            <person name="Aime M.C."/>
        </authorList>
    </citation>
    <scope>NUCLEOTIDE SEQUENCE [LARGE SCALE GENOMIC DNA]</scope>
    <source>
        <strain evidence="1 2">SA 807</strain>
    </source>
</reference>
<gene>
    <name evidence="1" type="ORF">IE53DRAFT_95556</name>
</gene>
<protein>
    <submittedName>
        <fullName evidence="1">Uncharacterized protein</fullName>
    </submittedName>
</protein>
<name>A0ACD0P728_9BASI</name>
<sequence>MTRSAKLNLLESIQKRSGQSSIFVQDPSTPTTASSDAPTTQPKDPQVVSTPSELAGVLMTNSKGSSRPPSQQHKPPLSRQGSASSDRQRAESGHEHGGGGEGHLGQPQPRTDSFPSPTDYPGHHQHIWQPDQQHQQQQQQQQTYGQYTGFQQFRFPPQSVHSHAQPSHGPSSSGYTYTTPILYGSHSSVHNRPIPPPSVQPQLQHQHQHQSHQHHLPQHQQHQQVQQQQQLQSPSSAVPLSPSIVTTNSGPSAMYQSGGMQTHTHQPHQPTIEYGYSVYQPASRPSSGPHGHSPGVYPGNSMGEAGGYPSFEMTQGASDHPSQQRHTQPLTPPTINSPGPAHHEAPGETGNYMSGYGTYTQYGPYYPPPTTSAAPYQQSYLSNAGVMQSPGGYAMQPGGNYPHFNYANQPSPTSHIQSFGQGGAATYMHSRPTWQGMQPVPQAQASVPPQGQHWRPGIASSHVNYGYGRPTMPIPSQGRPRQPASTASSVKDPSSPLKGSSSLPFRPPVVSPGANSAVLPRVPSFPENASVPSGDEVVATPAQTRRASFSTSAAGSKTSPKSVAAGDNLSPGVNRVPGKGLRPHYHPQQGPRSDYVLWCGNVPHDTKVEELWELFSRLPPEESEEERIAADNDRKKPRNSATRGIKLSQGADDPDAGKADEKDVCQVQLGEEVADQPPAVDLATAAEGHGVLSIFIIARSNCAFVNYATAKHLERAVRYFHGKPVKPQDPRCPKLVCRVRKKDDEAQAGVAGQRGRGVHVAWLNQQKEQEKKRKAAAAASATATPIRGENSEYQSGPDISSSDHFPGLPPRNSSPEMTTTRSSSTVMGDPVASSQLLVPTLDQLPTSVDASFSERPPIHHDSSSGSFSSSGSVSFTSTNSSLFRHPAFRTRYFILKSLRQEDLERSIETGLWATQPHNEPVLDQAFRNSETVILIFSVNQSGEFSGYARMAGPILTKTETQEDSKSPQQRRNSVSGSTASYGTNPRPATIVEDDGEASDKGLKTHPTLDPGELERGSASLSPQSLLPTPNATTSSPLPITPSDEDVCELHESRGQHTLTTRTPRGSQHDALSSSWPFPSRGSGSDDATPPSKSAMHSTLPSSSRSREDPTTRMRTDEQELADGISGLMTSQAITVEPDEYGVKRRDLVGSDSSPSSQQSRSETSSLSPNDSASWPDPRAANQAAIRAVIHNLRLEERESMRKADELEVQLNSSSGEPRETGVPSDQVDLSPPRASSSDSWGKPFKVDWIQTRPLPFHVVRKLRNPWRDNRQVKVSRDGTELEPNVGKQVLEEWNKYLESDAADDPILKAKTAKMADVEDEDDSS</sequence>